<keyword evidence="6" id="KW-1185">Reference proteome</keyword>
<name>F8N9U8_9BACT</name>
<protein>
    <submittedName>
        <fullName evidence="5">TonB-dependent receptor</fullName>
    </submittedName>
</protein>
<dbReference type="InterPro" id="IPR041700">
    <property type="entry name" value="OMP_b-brl_3"/>
</dbReference>
<dbReference type="Pfam" id="PF14905">
    <property type="entry name" value="OMP_b-brl_3"/>
    <property type="match status" value="1"/>
</dbReference>
<evidence type="ECO:0000256" key="1">
    <source>
        <dbReference type="ARBA" id="ARBA00004442"/>
    </source>
</evidence>
<organism evidence="5 6">
    <name type="scientific">Hallella multisaccharivorax DSM 17128</name>
    <dbReference type="NCBI Taxonomy" id="688246"/>
    <lineage>
        <taxon>Bacteria</taxon>
        <taxon>Pseudomonadati</taxon>
        <taxon>Bacteroidota</taxon>
        <taxon>Bacteroidia</taxon>
        <taxon>Bacteroidales</taxon>
        <taxon>Prevotellaceae</taxon>
        <taxon>Hallella</taxon>
    </lineage>
</organism>
<dbReference type="STRING" id="688246.Premu_2388"/>
<dbReference type="AlphaFoldDB" id="F8N9U8"/>
<keyword evidence="3" id="KW-0998">Cell outer membrane</keyword>
<dbReference type="InterPro" id="IPR008969">
    <property type="entry name" value="CarboxyPept-like_regulatory"/>
</dbReference>
<proteinExistence type="predicted"/>
<dbReference type="InterPro" id="IPR036942">
    <property type="entry name" value="Beta-barrel_TonB_sf"/>
</dbReference>
<evidence type="ECO:0000256" key="2">
    <source>
        <dbReference type="ARBA" id="ARBA00023136"/>
    </source>
</evidence>
<evidence type="ECO:0000256" key="3">
    <source>
        <dbReference type="ARBA" id="ARBA00023237"/>
    </source>
</evidence>
<dbReference type="OrthoDB" id="905020at2"/>
<accession>F8N9U8</accession>
<dbReference type="EMBL" id="GL945017">
    <property type="protein sequence ID" value="EGN57765.1"/>
    <property type="molecule type" value="Genomic_DNA"/>
</dbReference>
<dbReference type="GO" id="GO:0009279">
    <property type="term" value="C:cell outer membrane"/>
    <property type="evidence" value="ECO:0007669"/>
    <property type="project" value="UniProtKB-SubCell"/>
</dbReference>
<keyword evidence="5" id="KW-0675">Receptor</keyword>
<dbReference type="eggNOG" id="COG1629">
    <property type="taxonomic scope" value="Bacteria"/>
</dbReference>
<dbReference type="SUPFAM" id="SSF56935">
    <property type="entry name" value="Porins"/>
    <property type="match status" value="1"/>
</dbReference>
<reference evidence="6" key="1">
    <citation type="journal article" date="2011" name="Stand. Genomic Sci.">
        <title>Non-contiguous finished genome sequence of the opportunistic oral pathogen Prevotella multisaccharivorax type strain (PPPA20).</title>
        <authorList>
            <person name="Pati A."/>
            <person name="Gronow S."/>
            <person name="Lu M."/>
            <person name="Lapidus A."/>
            <person name="Nolan M."/>
            <person name="Lucas S."/>
            <person name="Hammon N."/>
            <person name="Deshpande S."/>
            <person name="Cheng J.F."/>
            <person name="Tapia R."/>
            <person name="Han C."/>
            <person name="Goodwin L."/>
            <person name="Pitluck S."/>
            <person name="Liolios K."/>
            <person name="Pagani I."/>
            <person name="Mavromatis K."/>
            <person name="Mikhailova N."/>
            <person name="Huntemann M."/>
            <person name="Chen A."/>
            <person name="Palaniappan K."/>
            <person name="Land M."/>
            <person name="Hauser L."/>
            <person name="Detter J.C."/>
            <person name="Brambilla E.M."/>
            <person name="Rohde M."/>
            <person name="Goker M."/>
            <person name="Woyke T."/>
            <person name="Bristow J."/>
            <person name="Eisen J.A."/>
            <person name="Markowitz V."/>
            <person name="Hugenholtz P."/>
            <person name="Kyrpides N.C."/>
            <person name="Klenk H.P."/>
            <person name="Ivanova N."/>
        </authorList>
    </citation>
    <scope>NUCLEOTIDE SEQUENCE [LARGE SCALE GENOMIC DNA]</scope>
    <source>
        <strain evidence="6">DSM 17128</strain>
    </source>
</reference>
<dbReference type="SUPFAM" id="SSF49464">
    <property type="entry name" value="Carboxypeptidase regulatory domain-like"/>
    <property type="match status" value="1"/>
</dbReference>
<dbReference type="Gene3D" id="2.40.170.20">
    <property type="entry name" value="TonB-dependent receptor, beta-barrel domain"/>
    <property type="match status" value="1"/>
</dbReference>
<dbReference type="Proteomes" id="UP000002772">
    <property type="component" value="Unassembled WGS sequence"/>
</dbReference>
<evidence type="ECO:0000259" key="4">
    <source>
        <dbReference type="Pfam" id="PF14905"/>
    </source>
</evidence>
<evidence type="ECO:0000313" key="5">
    <source>
        <dbReference type="EMBL" id="EGN57765.1"/>
    </source>
</evidence>
<dbReference type="HOGENOM" id="CLU_017617_3_0_10"/>
<gene>
    <name evidence="5" type="ORF">Premu_2388</name>
</gene>
<comment type="subcellular location">
    <subcellularLocation>
        <location evidence="1">Cell outer membrane</location>
    </subcellularLocation>
</comment>
<keyword evidence="2" id="KW-0472">Membrane</keyword>
<feature type="domain" description="Outer membrane protein beta-barrel" evidence="4">
    <location>
        <begin position="370"/>
        <end position="747"/>
    </location>
</feature>
<evidence type="ECO:0000313" key="6">
    <source>
        <dbReference type="Proteomes" id="UP000002772"/>
    </source>
</evidence>
<sequence>MKLLILSFIIWGVSLSVNGQNITYGRVIDEHSQPMPYVNIVLLNHTDSTFIQGVVSKDDGTFIIPTKHQDDLLRVSSVGYVSLYIQARQGNLGDIQMQNDNQMLSEIVVKGRIPSYRMTPEGILTNVENTVLSKLGTGEDVLAHVPGIIKKQEGFEVFGKGTPLIYINGKLMRDASELDQLKSENIKSIELITNPSAKYDASVKAVVKIRTKSVNGEGFGFDMRYSYYQSENTDLVEQLNWNYHHNRLDVFGMLYYGLNNVHYMSNTTTLVEADTLWQQKFYQNSNYKRQALTSSFGTNYALDDDNSIGFKYTLKVRPDAKARPILSSEITANDELYDRVENIANDVETYRPDHLLNVYYNGKIGKIGIDFNTDYLKNQSSNTVVYNERSNIQSRIVHARNKKRNEMFASKLTMDCPLLGGGLTFGAEYTHTTRHDDYINPEQYVPTSFAKLKESHIAPFAEYTRQISRFQFTAGLRYEWVDFDYYENGKHLNLQSRSFGNLFPSLSVGTQIGQMQMQLGYTVKTNRPTYQQLSNNVVYGNRFLLQSGNPRLSHEYIHDLSLMGVWKSLQLTIGYNDRRDAIIYWAEQQADNSAVTRITQINIPTLKSVIAQVAIAPKIGIWSPELNIGMQKQWLTVHTAVSNYRLNAPIFLFSLDNAFDFGHGWVTSVDAYLTTKGNQENVYSSRSNGAVNVSLTKSMLNDRLSIRMQGNDLFHTEKNGMLMYAGQMQSEQTSWSDSREIVLTLRYKFNISRSKYKGTGAGNAEKNRL</sequence>
<dbReference type="RefSeq" id="WP_007575547.1">
    <property type="nucleotide sequence ID" value="NZ_BPTS01000002.1"/>
</dbReference>